<evidence type="ECO:0000256" key="1">
    <source>
        <dbReference type="SAM" id="SignalP"/>
    </source>
</evidence>
<evidence type="ECO:0000313" key="2">
    <source>
        <dbReference type="EMBL" id="GLS83670.1"/>
    </source>
</evidence>
<dbReference type="InterPro" id="IPR045398">
    <property type="entry name" value="DUF6515"/>
</dbReference>
<organism evidence="2 3">
    <name type="scientific">Paraferrimonas haliotis</name>
    <dbReference type="NCBI Taxonomy" id="2013866"/>
    <lineage>
        <taxon>Bacteria</taxon>
        <taxon>Pseudomonadati</taxon>
        <taxon>Pseudomonadota</taxon>
        <taxon>Gammaproteobacteria</taxon>
        <taxon>Alteromonadales</taxon>
        <taxon>Ferrimonadaceae</taxon>
        <taxon>Paraferrimonas</taxon>
    </lineage>
</organism>
<proteinExistence type="predicted"/>
<dbReference type="Proteomes" id="UP001157439">
    <property type="component" value="Unassembled WGS sequence"/>
</dbReference>
<dbReference type="Pfam" id="PF20125">
    <property type="entry name" value="DUF6515"/>
    <property type="match status" value="1"/>
</dbReference>
<accession>A0AA37TQP4</accession>
<keyword evidence="3" id="KW-1185">Reference proteome</keyword>
<protein>
    <submittedName>
        <fullName evidence="2">Uncharacterized protein</fullName>
    </submittedName>
</protein>
<gene>
    <name evidence="2" type="ORF">GCM10007894_16470</name>
</gene>
<comment type="caution">
    <text evidence="2">The sequence shown here is derived from an EMBL/GenBank/DDBJ whole genome shotgun (WGS) entry which is preliminary data.</text>
</comment>
<dbReference type="EMBL" id="BSPO01000003">
    <property type="protein sequence ID" value="GLS83670.1"/>
    <property type="molecule type" value="Genomic_DNA"/>
</dbReference>
<evidence type="ECO:0000313" key="3">
    <source>
        <dbReference type="Proteomes" id="UP001157439"/>
    </source>
</evidence>
<feature type="chain" id="PRO_5041448895" evidence="1">
    <location>
        <begin position="21"/>
        <end position="125"/>
    </location>
</feature>
<dbReference type="RefSeq" id="WP_095498705.1">
    <property type="nucleotide sequence ID" value="NZ_BSPO01000003.1"/>
</dbReference>
<reference evidence="2 3" key="1">
    <citation type="journal article" date="2014" name="Int. J. Syst. Evol. Microbiol.">
        <title>Complete genome sequence of Corynebacterium casei LMG S-19264T (=DSM 44701T), isolated from a smear-ripened cheese.</title>
        <authorList>
            <consortium name="US DOE Joint Genome Institute (JGI-PGF)"/>
            <person name="Walter F."/>
            <person name="Albersmeier A."/>
            <person name="Kalinowski J."/>
            <person name="Ruckert C."/>
        </authorList>
    </citation>
    <scope>NUCLEOTIDE SEQUENCE [LARGE SCALE GENOMIC DNA]</scope>
    <source>
        <strain evidence="2 3">NBRC 112785</strain>
    </source>
</reference>
<feature type="signal peptide" evidence="1">
    <location>
        <begin position="1"/>
        <end position="20"/>
    </location>
</feature>
<dbReference type="AlphaFoldDB" id="A0AA37TQP4"/>
<name>A0AA37TQP4_9GAMM</name>
<keyword evidence="1" id="KW-0732">Signal</keyword>
<sequence>MIQRLSALVLTLFMAVAANALYVGDAFAKAKSPKVVKHLPKGHVHLHHRGHRYWYYQGYYYRPYRSSYQIVSAPLGVEVKVLPVGYTKWVVGGVEYYQFADQYYRFNRKKQAYVVVKRPRGLPAS</sequence>